<proteinExistence type="predicted"/>
<dbReference type="PANTHER" id="PTHR43576:SF3">
    <property type="entry name" value="ALPHA-L-ARABINOFURANOSIDASE C"/>
    <property type="match status" value="1"/>
</dbReference>
<evidence type="ECO:0000313" key="3">
    <source>
        <dbReference type="EMBL" id="MCS3919528.1"/>
    </source>
</evidence>
<dbReference type="InterPro" id="IPR010720">
    <property type="entry name" value="Alpha-L-AF_C"/>
</dbReference>
<comment type="caution">
    <text evidence="3">The sequence shown here is derived from an EMBL/GenBank/DDBJ whole genome shotgun (WGS) entry which is preliminary data.</text>
</comment>
<evidence type="ECO:0000256" key="1">
    <source>
        <dbReference type="ARBA" id="ARBA00011165"/>
    </source>
</evidence>
<dbReference type="InterPro" id="IPR013780">
    <property type="entry name" value="Glyco_hydro_b"/>
</dbReference>
<dbReference type="Gene3D" id="2.60.40.1180">
    <property type="entry name" value="Golgi alpha-mannosidase II"/>
    <property type="match status" value="1"/>
</dbReference>
<dbReference type="SUPFAM" id="SSF51011">
    <property type="entry name" value="Glycosyl hydrolase domain"/>
    <property type="match status" value="1"/>
</dbReference>
<dbReference type="Pfam" id="PF06964">
    <property type="entry name" value="Alpha-L-AF_C"/>
    <property type="match status" value="1"/>
</dbReference>
<organism evidence="3 4">
    <name type="scientific">Candidatus Fervidibacter sacchari</name>
    <dbReference type="NCBI Taxonomy" id="1448929"/>
    <lineage>
        <taxon>Bacteria</taxon>
        <taxon>Candidatus Fervidibacterota</taxon>
        <taxon>Candidatus Fervidibacter</taxon>
    </lineage>
</organism>
<reference evidence="3 4" key="1">
    <citation type="submission" date="2022-08" db="EMBL/GenBank/DDBJ databases">
        <title>Bacterial and archaeal communities from various locations to study Microbial Dark Matter (Phase II).</title>
        <authorList>
            <person name="Stepanauskas R."/>
        </authorList>
    </citation>
    <scope>NUCLEOTIDE SEQUENCE [LARGE SCALE GENOMIC DNA]</scope>
    <source>
        <strain evidence="3 4">PD1</strain>
    </source>
</reference>
<dbReference type="SMART" id="SM00813">
    <property type="entry name" value="Alpha-L-AF_C"/>
    <property type="match status" value="1"/>
</dbReference>
<accession>A0ABT2ERI5</accession>
<name>A0ABT2ERI5_9BACT</name>
<feature type="domain" description="Alpha-L-arabinofuranosidase C-terminal" evidence="2">
    <location>
        <begin position="3"/>
        <end position="182"/>
    </location>
</feature>
<evidence type="ECO:0000259" key="2">
    <source>
        <dbReference type="SMART" id="SM00813"/>
    </source>
</evidence>
<evidence type="ECO:0000313" key="4">
    <source>
        <dbReference type="Proteomes" id="UP001204798"/>
    </source>
</evidence>
<dbReference type="RefSeq" id="WP_259096024.1">
    <property type="nucleotide sequence ID" value="NZ_CP130454.1"/>
</dbReference>
<dbReference type="PANTHER" id="PTHR43576">
    <property type="entry name" value="ALPHA-L-ARABINOFURANOSIDASE C-RELATED"/>
    <property type="match status" value="1"/>
</dbReference>
<dbReference type="EMBL" id="JANUCP010000003">
    <property type="protein sequence ID" value="MCS3919528.1"/>
    <property type="molecule type" value="Genomic_DNA"/>
</dbReference>
<protein>
    <submittedName>
        <fullName evidence="3">Alpha-L-arabinofuranosidase</fullName>
    </submittedName>
</protein>
<keyword evidence="4" id="KW-1185">Reference proteome</keyword>
<gene>
    <name evidence="3" type="ORF">M2350_001941</name>
</gene>
<comment type="subunit">
    <text evidence="1">Homohexamer; trimer of dimers.</text>
</comment>
<sequence length="189" mass="20490">MPSQDTISEALYFATIANMAIRLGDLVELITHSATVNHGGGLRKERERVYANPVHYDHVLLSDLAGGVPVGVQVSCVTYSASRQFGHIPPLPKVPVIDPMAVLSPVGNLILTIVHRCATSGPIDLTVRLNGFKASEVEAVALVSENWHDRNTRDNPTKIVPRKVSASLKDGNIVNITLQPFSLTKLVLR</sequence>
<dbReference type="Proteomes" id="UP001204798">
    <property type="component" value="Unassembled WGS sequence"/>
</dbReference>